<comment type="caution">
    <text evidence="1">The sequence shown here is derived from an EMBL/GenBank/DDBJ whole genome shotgun (WGS) entry which is preliminary data.</text>
</comment>
<dbReference type="EMBL" id="BLLF01001332">
    <property type="protein sequence ID" value="GFH18641.1"/>
    <property type="molecule type" value="Genomic_DNA"/>
</dbReference>
<reference evidence="1 2" key="1">
    <citation type="submission" date="2020-02" db="EMBL/GenBank/DDBJ databases">
        <title>Draft genome sequence of Haematococcus lacustris strain NIES-144.</title>
        <authorList>
            <person name="Morimoto D."/>
            <person name="Nakagawa S."/>
            <person name="Yoshida T."/>
            <person name="Sawayama S."/>
        </authorList>
    </citation>
    <scope>NUCLEOTIDE SEQUENCE [LARGE SCALE GENOMIC DNA]</scope>
    <source>
        <strain evidence="1 2">NIES-144</strain>
    </source>
</reference>
<protein>
    <submittedName>
        <fullName evidence="1">Uncharacterized protein</fullName>
    </submittedName>
</protein>
<organism evidence="1 2">
    <name type="scientific">Haematococcus lacustris</name>
    <name type="common">Green alga</name>
    <name type="synonym">Haematococcus pluvialis</name>
    <dbReference type="NCBI Taxonomy" id="44745"/>
    <lineage>
        <taxon>Eukaryota</taxon>
        <taxon>Viridiplantae</taxon>
        <taxon>Chlorophyta</taxon>
        <taxon>core chlorophytes</taxon>
        <taxon>Chlorophyceae</taxon>
        <taxon>CS clade</taxon>
        <taxon>Chlamydomonadales</taxon>
        <taxon>Haematococcaceae</taxon>
        <taxon>Haematococcus</taxon>
    </lineage>
</organism>
<proteinExistence type="predicted"/>
<keyword evidence="2" id="KW-1185">Reference proteome</keyword>
<dbReference type="AlphaFoldDB" id="A0A699Z8Y5"/>
<accession>A0A699Z8Y5</accession>
<evidence type="ECO:0000313" key="2">
    <source>
        <dbReference type="Proteomes" id="UP000485058"/>
    </source>
</evidence>
<sequence length="75" mass="8523">MEGLGGFPCGHQVALYHGPKRCTDVSSLQQADVVLTTYSVLENEYRKYMMARKVTCQYCSKRFYPDRLKPGQASL</sequence>
<evidence type="ECO:0000313" key="1">
    <source>
        <dbReference type="EMBL" id="GFH18641.1"/>
    </source>
</evidence>
<gene>
    <name evidence="1" type="ORF">HaLaN_15480</name>
</gene>
<dbReference type="Proteomes" id="UP000485058">
    <property type="component" value="Unassembled WGS sequence"/>
</dbReference>
<name>A0A699Z8Y5_HAELA</name>